<organism evidence="6 20">
    <name type="scientific">Sheeppox virus</name>
    <name type="common">SPPV</name>
    <dbReference type="NCBI Taxonomy" id="10266"/>
    <lineage>
        <taxon>Viruses</taxon>
        <taxon>Varidnaviria</taxon>
        <taxon>Bamfordvirae</taxon>
        <taxon>Nucleocytoviricota</taxon>
        <taxon>Pokkesviricetes</taxon>
        <taxon>Chitovirales</taxon>
        <taxon>Poxviridae</taxon>
        <taxon>Chordopoxvirinae</taxon>
        <taxon>Capripoxvirus</taxon>
        <taxon>Capripoxvirus sheeppox</taxon>
    </lineage>
</organism>
<reference evidence="7" key="3">
    <citation type="submission" date="2017-09" db="EMBL/GenBank/DDBJ databases">
        <authorList>
            <person name="Ehlers B."/>
            <person name="Leendertz F.H."/>
        </authorList>
    </citation>
    <scope>NUCLEOTIDE SEQUENCE</scope>
    <source>
        <strain evidence="7">Jaipur</strain>
        <strain evidence="8">Romanian Fenner</strain>
    </source>
</reference>
<dbReference type="InterPro" id="IPR006872">
    <property type="entry name" value="Poxvirus_H7"/>
</dbReference>
<evidence type="ECO:0000256" key="4">
    <source>
        <dbReference type="ARBA" id="ARBA00023136"/>
    </source>
</evidence>
<reference evidence="15" key="6">
    <citation type="journal article" date="2020" name="Viruses">
        <title>Experimental Infection and Genetic Characterization of Two Different Capripox Virus Isolates in Small Ruminants.</title>
        <authorList>
            <person name="Wolff J."/>
            <person name="King J."/>
            <person name="Moritz T."/>
            <person name="Pohlmann A."/>
            <person name="Hoffmann D."/>
            <person name="Beer M."/>
            <person name="Hoffmann B."/>
        </authorList>
    </citation>
    <scope>NUCLEOTIDE SEQUENCE [LARGE SCALE GENOMIC DNA]</scope>
    <source>
        <strain evidence="15">V104</strain>
    </source>
</reference>
<evidence type="ECO:0000313" key="15">
    <source>
        <dbReference type="EMBL" id="QOK36666.1"/>
    </source>
</evidence>
<evidence type="ECO:0000256" key="1">
    <source>
        <dbReference type="ARBA" id="ARBA00004167"/>
    </source>
</evidence>
<dbReference type="KEGG" id="vg:944664"/>
<comment type="subcellular location">
    <subcellularLocation>
        <location evidence="1">Membrane</location>
        <topology evidence="1">Single-pass membrane protein</topology>
    </subcellularLocation>
</comment>
<dbReference type="EMBL" id="MN072628">
    <property type="protein sequence ID" value="QEJ79970.1"/>
    <property type="molecule type" value="Genomic_DNA"/>
</dbReference>
<dbReference type="EMBL" id="MW167071">
    <property type="protein sequence ID" value="QQG63174.1"/>
    <property type="molecule type" value="Genomic_DNA"/>
</dbReference>
<accession>A0A2H4ETI3</accession>
<dbReference type="Proteomes" id="UP000595391">
    <property type="component" value="Segment"/>
</dbReference>
<dbReference type="EMBL" id="MW020571">
    <property type="protein sequence ID" value="QOK36666.1"/>
    <property type="molecule type" value="Genomic_DNA"/>
</dbReference>
<sequence>MDERLKTISMTFFYGELTTTDIMVLKAHLLNIFPNDTIFSINEDNKFIIDFKYNDCLASGYINQKIIPITPEKYNEYSSMIAKELTNYNIITDDIKGHILSSKKLKRFIKFYKTNNNKQNKKIINASKKLNIALNKGIDYDYIKHIN</sequence>
<dbReference type="GO" id="GO:0016020">
    <property type="term" value="C:membrane"/>
    <property type="evidence" value="ECO:0007669"/>
    <property type="project" value="UniProtKB-SubCell"/>
</dbReference>
<dbReference type="EMBL" id="MN072630">
    <property type="protein sequence ID" value="QEJ80268.1"/>
    <property type="molecule type" value="Genomic_DNA"/>
</dbReference>
<evidence type="ECO:0000313" key="10">
    <source>
        <dbReference type="EMBL" id="QEJ79823.1"/>
    </source>
</evidence>
<dbReference type="EMBL" id="MN072631">
    <property type="protein sequence ID" value="QEJ80417.1"/>
    <property type="molecule type" value="Genomic_DNA"/>
</dbReference>
<evidence type="ECO:0000313" key="7">
    <source>
        <dbReference type="EMBL" id="AVI09574.1"/>
    </source>
</evidence>
<dbReference type="Proteomes" id="UP000593595">
    <property type="component" value="Segment"/>
</dbReference>
<name>A0A2H4ETI3_SHEV</name>
<dbReference type="Proteomes" id="UP000323980">
    <property type="component" value="Segment"/>
</dbReference>
<evidence type="ECO:0000313" key="17">
    <source>
        <dbReference type="EMBL" id="QQG63174.1"/>
    </source>
</evidence>
<keyword evidence="4" id="KW-0472">Membrane</keyword>
<dbReference type="Proteomes" id="UP000322561">
    <property type="component" value="Segment"/>
</dbReference>
<evidence type="ECO:0000256" key="2">
    <source>
        <dbReference type="ARBA" id="ARBA00022692"/>
    </source>
</evidence>
<evidence type="ECO:0000313" key="19">
    <source>
        <dbReference type="Proteomes" id="UP000008028"/>
    </source>
</evidence>
<evidence type="ECO:0000313" key="20">
    <source>
        <dbReference type="Proteomes" id="UP000318608"/>
    </source>
</evidence>
<evidence type="ECO:0000313" key="14">
    <source>
        <dbReference type="EMBL" id="QEJ80417.1"/>
    </source>
</evidence>
<dbReference type="EMBL" id="MG000157">
    <property type="protein sequence ID" value="AVI09708.1"/>
    <property type="molecule type" value="Genomic_DNA"/>
</dbReference>
<dbReference type="EMBL" id="MT137384">
    <property type="protein sequence ID" value="QRU95165.1"/>
    <property type="molecule type" value="Genomic_DNA"/>
</dbReference>
<dbReference type="Proteomes" id="UP000595695">
    <property type="component" value="Segment"/>
</dbReference>
<evidence type="ECO:0000313" key="18">
    <source>
        <dbReference type="EMBL" id="QRU95165.1"/>
    </source>
</evidence>
<evidence type="ECO:0000313" key="5">
    <source>
        <dbReference type="EMBL" id="AOE46439.1"/>
    </source>
</evidence>
<dbReference type="Proteomes" id="UP000323952">
    <property type="component" value="Segment"/>
</dbReference>
<dbReference type="Proteomes" id="UP000663591">
    <property type="component" value="Segment"/>
</dbReference>
<dbReference type="EMBL" id="MN072627">
    <property type="protein sequence ID" value="QEJ79823.1"/>
    <property type="molecule type" value="Genomic_DNA"/>
</dbReference>
<reference evidence="9" key="4">
    <citation type="journal article" date="2019" name="Transbound. Emerg. Dis.">
        <title>Extended sequencing of vaccine and wild-type capripoxvirus isolates provides insights into genes modulating virulence and host range.</title>
        <authorList>
            <person name="Biswas S."/>
            <person name="Noyce R.S."/>
            <person name="Babiuk L.A."/>
            <person name="Lung O."/>
            <person name="Bulach D.M."/>
            <person name="Bowden T.R."/>
            <person name="Boyle D.B."/>
            <person name="Babiuk S."/>
            <person name="Evans D.H."/>
        </authorList>
    </citation>
    <scope>NUCLEOTIDE SEQUENCE [LARGE SCALE GENOMIC DNA]</scope>
    <source>
        <strain evidence="9">Abu Gharib</strain>
        <strain evidence="11">Nigeria</strain>
        <strain evidence="12">Pendik</strain>
        <strain evidence="13">Saudi Arabia</strain>
        <strain evidence="10">Saudi Arabia vaccine</strain>
        <strain evidence="14">Turkey vaccine</strain>
    </source>
</reference>
<reference evidence="6" key="2">
    <citation type="submission" date="2015-08" db="EMBL/GenBank/DDBJ databases">
        <authorList>
            <person name="Babu N.S."/>
            <person name="Beckwith C.J."/>
            <person name="Beseler K.G."/>
            <person name="Brison A."/>
            <person name="Carone J.V."/>
            <person name="Caskin T.P."/>
            <person name="Diamond M."/>
            <person name="Durham M.E."/>
            <person name="Foxe J.M."/>
            <person name="Go M."/>
            <person name="Henderson B.A."/>
            <person name="Jones I.B."/>
            <person name="McGettigan J.A."/>
            <person name="Micheletti S.J."/>
            <person name="Nasrallah M.E."/>
            <person name="Ortiz D."/>
            <person name="Piller C.R."/>
            <person name="Privatt S.R."/>
            <person name="Schneider S.L."/>
            <person name="Sharp S."/>
            <person name="Smith T.C."/>
            <person name="Stanton J.D."/>
            <person name="Ullery H.E."/>
            <person name="Wilson R.J."/>
            <person name="Serrano M.G."/>
            <person name="Buck G."/>
            <person name="Lee V."/>
            <person name="Wang Y."/>
            <person name="Carvalho R."/>
            <person name="Voegtly L."/>
            <person name="Shi R."/>
            <person name="Duckworth R."/>
            <person name="Johnson A."/>
            <person name="Loviza R."/>
            <person name="Walstead R."/>
            <person name="Shah Z."/>
            <person name="Kiflezghi M."/>
            <person name="Wade K."/>
            <person name="Ball S.L."/>
            <person name="Bradley K.W."/>
            <person name="Asai D.J."/>
            <person name="Bowman C.A."/>
            <person name="Russell D.A."/>
            <person name="Pope W.H."/>
            <person name="Jacobs-Sera D."/>
            <person name="Hendrix R.W."/>
            <person name="Hatfull G.F."/>
        </authorList>
    </citation>
    <scope>NUCLEOTIDE SEQUENCE</scope>
    <source>
        <strain evidence="5">SPPV-GH</strain>
        <strain evidence="6">SPPV-GL</strain>
    </source>
</reference>
<organismHost>
    <name type="scientific">Ovis aries</name>
    <name type="common">Sheep</name>
    <dbReference type="NCBI Taxonomy" id="9940"/>
</organismHost>
<evidence type="ECO:0000313" key="8">
    <source>
        <dbReference type="EMBL" id="AVI09708.1"/>
    </source>
</evidence>
<keyword evidence="3" id="KW-1133">Transmembrane helix</keyword>
<dbReference type="Proteomes" id="UP000318608">
    <property type="component" value="Segment"/>
</dbReference>
<dbReference type="EMBL" id="MN072626">
    <property type="protein sequence ID" value="QEJ79677.1"/>
    <property type="molecule type" value="Genomic_DNA"/>
</dbReference>
<keyword evidence="2" id="KW-0812">Transmembrane</keyword>
<dbReference type="Proteomes" id="UP000323174">
    <property type="component" value="Segment"/>
</dbReference>
<dbReference type="Proteomes" id="UP000319451">
    <property type="component" value="Segment"/>
</dbReference>
<evidence type="ECO:0000313" key="6">
    <source>
        <dbReference type="EMBL" id="AOE46588.1"/>
    </source>
</evidence>
<evidence type="ECO:0000313" key="13">
    <source>
        <dbReference type="EMBL" id="QEJ80268.1"/>
    </source>
</evidence>
<dbReference type="EMBL" id="MG000156">
    <property type="protein sequence ID" value="AVI09574.1"/>
    <property type="molecule type" value="Genomic_DNA"/>
</dbReference>
<dbReference type="EMBL" id="KT438550">
    <property type="protein sequence ID" value="AOE46439.1"/>
    <property type="molecule type" value="Genomic_DNA"/>
</dbReference>
<evidence type="ECO:0000256" key="3">
    <source>
        <dbReference type="ARBA" id="ARBA00022989"/>
    </source>
</evidence>
<protein>
    <submittedName>
        <fullName evidence="9">Virion morphogenesis protein</fullName>
    </submittedName>
</protein>
<evidence type="ECO:0000313" key="12">
    <source>
        <dbReference type="EMBL" id="QEJ80119.1"/>
    </source>
</evidence>
<proteinExistence type="predicted"/>
<evidence type="ECO:0000313" key="16">
    <source>
        <dbReference type="EMBL" id="QQG63024.1"/>
    </source>
</evidence>
<dbReference type="EMBL" id="KT438551">
    <property type="protein sequence ID" value="AOE46588.1"/>
    <property type="molecule type" value="Genomic_DNA"/>
</dbReference>
<dbReference type="Proteomes" id="UP000316666">
    <property type="component" value="Genome"/>
</dbReference>
<dbReference type="RefSeq" id="NP_659650.1">
    <property type="nucleotide sequence ID" value="NC_004002.1"/>
</dbReference>
<dbReference type="Proteomes" id="UP000323058">
    <property type="component" value="Segment"/>
</dbReference>
<dbReference type="EMBL" id="MW167070">
    <property type="protein sequence ID" value="QQG63024.1"/>
    <property type="molecule type" value="Genomic_DNA"/>
</dbReference>
<reference evidence="18" key="7">
    <citation type="submission" date="2020-03" db="EMBL/GenBank/DDBJ databases">
        <title>Sheeppox virus, strain Srinagar, vaccine virus, Complete genome.</title>
        <authorList>
            <person name="Kumar A."/>
            <person name="Venkatesan G."/>
            <person name="Singh R.K."/>
        </authorList>
    </citation>
    <scope>NUCLEOTIDE SEQUENCE</scope>
    <source>
        <strain evidence="18">Srinagar passage-40 vaccine</strain>
    </source>
</reference>
<dbReference type="Proteomes" id="UP000318262">
    <property type="component" value="Segment"/>
</dbReference>
<evidence type="ECO:0000313" key="9">
    <source>
        <dbReference type="EMBL" id="QEJ79677.1"/>
    </source>
</evidence>
<gene>
    <name evidence="7" type="primary">74</name>
    <name evidence="5" type="ORF">SPPV-GH_74</name>
    <name evidence="6" type="ORF">SPPV-GL_74</name>
    <name evidence="18" type="ORF">SPPV-Sri_078</name>
    <name evidence="9" type="ORF">SPX-AbuGharib_078</name>
    <name evidence="11" type="ORF">SPX-Nigeria_078</name>
    <name evidence="12" type="ORF">SPX-Pendick_078</name>
    <name evidence="13" type="ORF">SPX-SaudiArabia_078</name>
    <name evidence="10" type="ORF">SPX-vSaudiArabia_078</name>
    <name evidence="14" type="ORF">SPX-vTurkey_078</name>
</gene>
<dbReference type="Pfam" id="PF04787">
    <property type="entry name" value="Pox_H7"/>
    <property type="match status" value="1"/>
</dbReference>
<reference evidence="19" key="1">
    <citation type="journal article" date="2002" name="J. Virol.">
        <title>The genomes of sheeppox and goatpox viruses.</title>
        <authorList>
            <person name="Tulman E.R."/>
            <person name="Afonso C.L."/>
            <person name="Lu Z."/>
            <person name="Zsak L."/>
            <person name="Sur J.H."/>
            <person name="Sandybaev N.T."/>
            <person name="Kerembekova U.Z."/>
            <person name="Zaitsev V.L."/>
            <person name="Kutish G.F."/>
            <person name="Rock D.L."/>
        </authorList>
    </citation>
    <scope>NUCLEOTIDE SEQUENCE [LARGE SCALE GENOMIC DNA]</scope>
    <source>
        <strain evidence="19">TU-V02127</strain>
    </source>
</reference>
<reference evidence="16" key="5">
    <citation type="journal article" date="2020" name="Microorganisms">
        <title>Establishment of a Challenge Model for Sheeppox Virus Infection.</title>
        <authorList>
            <person name="Wolff J."/>
            <person name="Abd El Rahman S."/>
            <person name="King J."/>
            <person name="El-Beskawy M."/>
            <person name="Pohlmann A."/>
            <person name="Beer M."/>
            <person name="Hoffmann B."/>
        </authorList>
    </citation>
    <scope>NUCLEOTIDE SEQUENCE [LARGE SCALE GENOMIC DNA]</scope>
    <source>
        <strain evidence="16">V123</strain>
        <strain evidence="17">V293</strain>
    </source>
</reference>
<dbReference type="Proteomes" id="UP000008028">
    <property type="component" value="Segment"/>
</dbReference>
<dbReference type="Proteomes" id="UP000322607">
    <property type="component" value="Segment"/>
</dbReference>
<dbReference type="EMBL" id="MN072629">
    <property type="protein sequence ID" value="QEJ80119.1"/>
    <property type="molecule type" value="Genomic_DNA"/>
</dbReference>
<keyword evidence="19" id="KW-1185">Reference proteome</keyword>
<evidence type="ECO:0000313" key="11">
    <source>
        <dbReference type="EMBL" id="QEJ79970.1"/>
    </source>
</evidence>